<gene>
    <name evidence="2" type="ORF">LMV7_p00990</name>
</gene>
<protein>
    <submittedName>
        <fullName evidence="2">Uncharacterized protein</fullName>
    </submittedName>
</protein>
<evidence type="ECO:0000256" key="1">
    <source>
        <dbReference type="SAM" id="MobiDB-lite"/>
    </source>
</evidence>
<keyword evidence="2" id="KW-0614">Plasmid</keyword>
<evidence type="ECO:0000313" key="2">
    <source>
        <dbReference type="EMBL" id="AGY35520.1"/>
    </source>
</evidence>
<geneLocation type="plasmid" evidence="2">
    <name>pLMV7</name>
</geneLocation>
<reference evidence="2" key="1">
    <citation type="journal article" date="2013" name="Genome Announc.">
        <title>First complete sequence of a giant linear plasmid from a micrococcus strain isolated from an extremely high-altitude lake.</title>
        <authorList>
            <person name="Dib J.R."/>
            <person name="Schuldes J."/>
            <person name="Thurmer A."/>
            <person name="Farias M.E."/>
            <person name="Daniel R."/>
            <person name="Meinhardt F."/>
        </authorList>
    </citation>
    <scope>NUCLEOTIDE SEQUENCE</scope>
    <source>
        <strain evidence="2">V7</strain>
        <plasmid evidence="2">pLMV7</plasmid>
    </source>
</reference>
<dbReference type="AlphaFoldDB" id="U5P027"/>
<dbReference type="RefSeq" id="WP_023190182.1">
    <property type="nucleotide sequence ID" value="NC_022599.1"/>
</dbReference>
<name>U5P027_9MICC</name>
<feature type="region of interest" description="Disordered" evidence="1">
    <location>
        <begin position="1"/>
        <end position="24"/>
    </location>
</feature>
<sequence>MSTPATEIRPHGPGSVPSLTPGRRGSVMLTTTGADTPQALANTLPWVDAFEADCGIELHTAETALYALAPVEHLATTCTPRDPEDKAVGVSHYLDAILTAGAWKVRGKDPQAWAAEYRRALEQAPAGTLCTVWDVFPRR</sequence>
<accession>U5P027</accession>
<organism evidence="2">
    <name type="scientific">Micrococcus sp. V7</name>
    <dbReference type="NCBI Taxonomy" id="404582"/>
    <lineage>
        <taxon>Bacteria</taxon>
        <taxon>Bacillati</taxon>
        <taxon>Actinomycetota</taxon>
        <taxon>Actinomycetes</taxon>
        <taxon>Micrococcales</taxon>
        <taxon>Micrococcaceae</taxon>
        <taxon>Micrococcus</taxon>
    </lineage>
</organism>
<dbReference type="EMBL" id="KF577591">
    <property type="protein sequence ID" value="AGY35520.1"/>
    <property type="molecule type" value="Genomic_DNA"/>
</dbReference>
<proteinExistence type="predicted"/>